<evidence type="ECO:0000256" key="5">
    <source>
        <dbReference type="ARBA" id="ARBA00022692"/>
    </source>
</evidence>
<dbReference type="GO" id="GO:0005886">
    <property type="term" value="C:plasma membrane"/>
    <property type="evidence" value="ECO:0007669"/>
    <property type="project" value="UniProtKB-SubCell"/>
</dbReference>
<evidence type="ECO:0000313" key="20">
    <source>
        <dbReference type="Proteomes" id="UP001168877"/>
    </source>
</evidence>
<keyword evidence="5 17" id="KW-0812">Transmembrane</keyword>
<evidence type="ECO:0000256" key="9">
    <source>
        <dbReference type="ARBA" id="ARBA00022771"/>
    </source>
</evidence>
<comment type="subcellular location">
    <subcellularLocation>
        <location evidence="1">Cell membrane</location>
        <topology evidence="1">Single-pass type I membrane protein</topology>
    </subcellularLocation>
</comment>
<feature type="transmembrane region" description="Helical" evidence="17">
    <location>
        <begin position="944"/>
        <end position="966"/>
    </location>
</feature>
<evidence type="ECO:0000256" key="11">
    <source>
        <dbReference type="ARBA" id="ARBA00022989"/>
    </source>
</evidence>
<evidence type="ECO:0000256" key="6">
    <source>
        <dbReference type="ARBA" id="ARBA00022723"/>
    </source>
</evidence>
<keyword evidence="11 17" id="KW-1133">Transmembrane helix</keyword>
<accession>A0AA39SN16</accession>
<evidence type="ECO:0000256" key="12">
    <source>
        <dbReference type="ARBA" id="ARBA00023136"/>
    </source>
</evidence>
<keyword evidence="4" id="KW-0433">Leucine-rich repeat</keyword>
<feature type="region of interest" description="Disordered" evidence="16">
    <location>
        <begin position="1"/>
        <end position="44"/>
    </location>
</feature>
<keyword evidence="13" id="KW-0675">Receptor</keyword>
<evidence type="ECO:0000259" key="18">
    <source>
        <dbReference type="PROSITE" id="PS50808"/>
    </source>
</evidence>
<keyword evidence="14" id="KW-0325">Glycoprotein</keyword>
<dbReference type="Pfam" id="PF13855">
    <property type="entry name" value="LRR_8"/>
    <property type="match status" value="1"/>
</dbReference>
<sequence>MDHHNADDIDIEHFGSDMNTQSENNTMSVSGPQGVGGSQSKVIGKKPKMTSNVWQVFDLHESEDNNGNKIQSAICKLCNASLVAEARNGTNHLKRHMEKCLAKHGPRDPKQQQLAKASGSGGKVCTFTYSQTLALQMHGNKGCLENERIALLAIKPLIINAIVQLEESFGDEELLSAALSLSSTFRIQLYDRKRTVESWVDDRVSDCCDWYRVECSTTTGRVMNLSLSRLFADSTILNFSLFQPFEQLQILDLSGNYFKGWVDSRGICKLKNLIELDLSENNFEGHLPPCVNNLTILRALDLSSNQLTGNIPSFNLLTSLEYLSLQDNNFEGPFSFGSIVNLSKLEIFQLSTKDSTLLETENFLRPPNQLKFLKLSKCNLHVIPSFLMYQNSLEFIDLSHNKLVGMFPTWLLHNNTRLQGMLLINNSLSGILQLPNSTHDLLDLRISSNNLSGQLPMNIGVILPRLGLLDLSNNSLEGYIPWSMGEMKSLNMLDLSSNSFSGELPKPFVSGCSSLEWLILSNNNFQGEIFPQFMNMTQLQLLFLDNNKFGGKIKDGLLKARFLQGLDLSNNSFSGQIPDWIGNFSLLSDIVLSNNHLEGGVPVQLSNLGDLETLDISENWLSGSMASSFNLSSSVLKLCLQKNALNGSIPDAFLGSSELLILDLRDNGFSGSIPIQIDEVPNLHFLLLGGNHLEGLIPHELCQFKDLSILDLSRNRFNGTIPSCFTNILTWVEQSNSRYTIPPGFGWDIQDERYSFASYNVAFAFNYVDSQVDATPETEIDFVSKNRYESYKGSILNYMLGIDLSCNELTGDIPTDIGNLQQIKAMNLSHNSLSGSIPESFSNLTNMESLDLSHNKLSSRIPPQLTQLNSLAIFNVSINSLSGPVPDKGQFGTFVESSYGGNPGLCGSQIKRSCGSSEPTTPPATPSGAGEEEEDESAIDMVSFYWSLFAAYVTTIMAFVLILWLNSYWRKRWFCFIDACIISSYCWILRNVFHRYDDI</sequence>
<evidence type="ECO:0000256" key="10">
    <source>
        <dbReference type="ARBA" id="ARBA00022833"/>
    </source>
</evidence>
<comment type="similarity">
    <text evidence="2">Belongs to the RLP family.</text>
</comment>
<dbReference type="PANTHER" id="PTHR48062:SF52">
    <property type="entry name" value="RECEPTOR-LIKE PROTEIN 8-RELATED"/>
    <property type="match status" value="1"/>
</dbReference>
<name>A0AA39SN16_ACESA</name>
<feature type="compositionally biased region" description="Polar residues" evidence="16">
    <location>
        <begin position="17"/>
        <end position="27"/>
    </location>
</feature>
<dbReference type="Pfam" id="PF00560">
    <property type="entry name" value="LRR_1"/>
    <property type="match status" value="8"/>
</dbReference>
<dbReference type="InterPro" id="IPR003656">
    <property type="entry name" value="Znf_BED"/>
</dbReference>
<keyword evidence="12 17" id="KW-0472">Membrane</keyword>
<feature type="domain" description="BED-type" evidence="18">
    <location>
        <begin position="48"/>
        <end position="104"/>
    </location>
</feature>
<dbReference type="GO" id="GO:0003677">
    <property type="term" value="F:DNA binding"/>
    <property type="evidence" value="ECO:0007669"/>
    <property type="project" value="InterPro"/>
</dbReference>
<evidence type="ECO:0000256" key="2">
    <source>
        <dbReference type="ARBA" id="ARBA00009592"/>
    </source>
</evidence>
<keyword evidence="7" id="KW-0732">Signal</keyword>
<dbReference type="PRINTS" id="PR00019">
    <property type="entry name" value="LEURICHRPT"/>
</dbReference>
<dbReference type="InterPro" id="IPR003591">
    <property type="entry name" value="Leu-rich_rpt_typical-subtyp"/>
</dbReference>
<dbReference type="Gene3D" id="3.80.10.10">
    <property type="entry name" value="Ribonuclease Inhibitor"/>
    <property type="match status" value="4"/>
</dbReference>
<dbReference type="PROSITE" id="PS51450">
    <property type="entry name" value="LRR"/>
    <property type="match status" value="1"/>
</dbReference>
<proteinExistence type="inferred from homology"/>
<dbReference type="SUPFAM" id="SSF52047">
    <property type="entry name" value="RNI-like"/>
    <property type="match status" value="1"/>
</dbReference>
<evidence type="ECO:0000256" key="16">
    <source>
        <dbReference type="SAM" id="MobiDB-lite"/>
    </source>
</evidence>
<dbReference type="AlphaFoldDB" id="A0AA39SN16"/>
<keyword evidence="6" id="KW-0479">Metal-binding</keyword>
<dbReference type="PANTHER" id="PTHR48062">
    <property type="entry name" value="RECEPTOR-LIKE PROTEIN 14"/>
    <property type="match status" value="1"/>
</dbReference>
<keyword evidence="20" id="KW-1185">Reference proteome</keyword>
<keyword evidence="9 15" id="KW-0863">Zinc-finger</keyword>
<organism evidence="19 20">
    <name type="scientific">Acer saccharum</name>
    <name type="common">Sugar maple</name>
    <dbReference type="NCBI Taxonomy" id="4024"/>
    <lineage>
        <taxon>Eukaryota</taxon>
        <taxon>Viridiplantae</taxon>
        <taxon>Streptophyta</taxon>
        <taxon>Embryophyta</taxon>
        <taxon>Tracheophyta</taxon>
        <taxon>Spermatophyta</taxon>
        <taxon>Magnoliopsida</taxon>
        <taxon>eudicotyledons</taxon>
        <taxon>Gunneridae</taxon>
        <taxon>Pentapetalae</taxon>
        <taxon>rosids</taxon>
        <taxon>malvids</taxon>
        <taxon>Sapindales</taxon>
        <taxon>Sapindaceae</taxon>
        <taxon>Hippocastanoideae</taxon>
        <taxon>Acereae</taxon>
        <taxon>Acer</taxon>
    </lineage>
</organism>
<comment type="caution">
    <text evidence="19">The sequence shown here is derived from an EMBL/GenBank/DDBJ whole genome shotgun (WGS) entry which is preliminary data.</text>
</comment>
<evidence type="ECO:0000256" key="17">
    <source>
        <dbReference type="SAM" id="Phobius"/>
    </source>
</evidence>
<feature type="compositionally biased region" description="Basic and acidic residues" evidence="16">
    <location>
        <begin position="1"/>
        <end position="15"/>
    </location>
</feature>
<dbReference type="Pfam" id="PF02892">
    <property type="entry name" value="zf-BED"/>
    <property type="match status" value="1"/>
</dbReference>
<protein>
    <recommendedName>
        <fullName evidence="18">BED-type domain-containing protein</fullName>
    </recommendedName>
</protein>
<dbReference type="SUPFAM" id="SSF57667">
    <property type="entry name" value="beta-beta-alpha zinc fingers"/>
    <property type="match status" value="1"/>
</dbReference>
<evidence type="ECO:0000256" key="8">
    <source>
        <dbReference type="ARBA" id="ARBA00022737"/>
    </source>
</evidence>
<reference evidence="19" key="1">
    <citation type="journal article" date="2022" name="Plant J.">
        <title>Strategies of tolerance reflected in two North American maple genomes.</title>
        <authorList>
            <person name="McEvoy S.L."/>
            <person name="Sezen U.U."/>
            <person name="Trouern-Trend A."/>
            <person name="McMahon S.M."/>
            <person name="Schaberg P.G."/>
            <person name="Yang J."/>
            <person name="Wegrzyn J.L."/>
            <person name="Swenson N.G."/>
        </authorList>
    </citation>
    <scope>NUCLEOTIDE SEQUENCE</scope>
    <source>
        <strain evidence="19">NS2018</strain>
    </source>
</reference>
<gene>
    <name evidence="19" type="ORF">LWI29_027711</name>
</gene>
<dbReference type="InterPro" id="IPR036236">
    <property type="entry name" value="Znf_C2H2_sf"/>
</dbReference>
<dbReference type="FunFam" id="3.80.10.10:FF:000041">
    <property type="entry name" value="LRR receptor-like serine/threonine-protein kinase ERECTA"/>
    <property type="match status" value="3"/>
</dbReference>
<reference evidence="19" key="2">
    <citation type="submission" date="2023-06" db="EMBL/GenBank/DDBJ databases">
        <authorList>
            <person name="Swenson N.G."/>
            <person name="Wegrzyn J.L."/>
            <person name="Mcevoy S.L."/>
        </authorList>
    </citation>
    <scope>NUCLEOTIDE SEQUENCE</scope>
    <source>
        <strain evidence="19">NS2018</strain>
        <tissue evidence="19">Leaf</tissue>
    </source>
</reference>
<dbReference type="EMBL" id="JAUESC010000380">
    <property type="protein sequence ID" value="KAK0592920.1"/>
    <property type="molecule type" value="Genomic_DNA"/>
</dbReference>
<dbReference type="InterPro" id="IPR001611">
    <property type="entry name" value="Leu-rich_rpt"/>
</dbReference>
<evidence type="ECO:0000256" key="13">
    <source>
        <dbReference type="ARBA" id="ARBA00023170"/>
    </source>
</evidence>
<dbReference type="SMART" id="SM00614">
    <property type="entry name" value="ZnF_BED"/>
    <property type="match status" value="1"/>
</dbReference>
<evidence type="ECO:0000256" key="3">
    <source>
        <dbReference type="ARBA" id="ARBA00022475"/>
    </source>
</evidence>
<evidence type="ECO:0000313" key="19">
    <source>
        <dbReference type="EMBL" id="KAK0592920.1"/>
    </source>
</evidence>
<dbReference type="Proteomes" id="UP001168877">
    <property type="component" value="Unassembled WGS sequence"/>
</dbReference>
<evidence type="ECO:0000256" key="4">
    <source>
        <dbReference type="ARBA" id="ARBA00022614"/>
    </source>
</evidence>
<evidence type="ECO:0000256" key="15">
    <source>
        <dbReference type="PROSITE-ProRule" id="PRU00027"/>
    </source>
</evidence>
<keyword evidence="3" id="KW-1003">Cell membrane</keyword>
<evidence type="ECO:0000256" key="14">
    <source>
        <dbReference type="ARBA" id="ARBA00023180"/>
    </source>
</evidence>
<evidence type="ECO:0000256" key="7">
    <source>
        <dbReference type="ARBA" id="ARBA00022729"/>
    </source>
</evidence>
<dbReference type="PROSITE" id="PS50808">
    <property type="entry name" value="ZF_BED"/>
    <property type="match status" value="1"/>
</dbReference>
<dbReference type="InterPro" id="IPR051502">
    <property type="entry name" value="RLP_Defense_Trigger"/>
</dbReference>
<dbReference type="InterPro" id="IPR032675">
    <property type="entry name" value="LRR_dom_sf"/>
</dbReference>
<feature type="region of interest" description="Disordered" evidence="16">
    <location>
        <begin position="912"/>
        <end position="933"/>
    </location>
</feature>
<keyword evidence="10" id="KW-0862">Zinc</keyword>
<evidence type="ECO:0000256" key="1">
    <source>
        <dbReference type="ARBA" id="ARBA00004251"/>
    </source>
</evidence>
<dbReference type="SMART" id="SM00369">
    <property type="entry name" value="LRR_TYP"/>
    <property type="match status" value="8"/>
</dbReference>
<dbReference type="SUPFAM" id="SSF52058">
    <property type="entry name" value="L domain-like"/>
    <property type="match status" value="1"/>
</dbReference>
<dbReference type="FunFam" id="3.80.10.10:FF:000213">
    <property type="entry name" value="Tyrosine-sulfated glycopeptide receptor 1"/>
    <property type="match status" value="1"/>
</dbReference>
<keyword evidence="8" id="KW-0677">Repeat</keyword>
<dbReference type="GO" id="GO:0008270">
    <property type="term" value="F:zinc ion binding"/>
    <property type="evidence" value="ECO:0007669"/>
    <property type="project" value="UniProtKB-KW"/>
</dbReference>